<name>A0A0F9CD62_9ZZZZ</name>
<protein>
    <submittedName>
        <fullName evidence="1">Uncharacterized protein</fullName>
    </submittedName>
</protein>
<proteinExistence type="predicted"/>
<accession>A0A0F9CD62</accession>
<reference evidence="1" key="1">
    <citation type="journal article" date="2015" name="Nature">
        <title>Complex archaea that bridge the gap between prokaryotes and eukaryotes.</title>
        <authorList>
            <person name="Spang A."/>
            <person name="Saw J.H."/>
            <person name="Jorgensen S.L."/>
            <person name="Zaremba-Niedzwiedzka K."/>
            <person name="Martijn J."/>
            <person name="Lind A.E."/>
            <person name="van Eijk R."/>
            <person name="Schleper C."/>
            <person name="Guy L."/>
            <person name="Ettema T.J."/>
        </authorList>
    </citation>
    <scope>NUCLEOTIDE SEQUENCE</scope>
</reference>
<dbReference type="AlphaFoldDB" id="A0A0F9CD62"/>
<organism evidence="1">
    <name type="scientific">marine sediment metagenome</name>
    <dbReference type="NCBI Taxonomy" id="412755"/>
    <lineage>
        <taxon>unclassified sequences</taxon>
        <taxon>metagenomes</taxon>
        <taxon>ecological metagenomes</taxon>
    </lineage>
</organism>
<gene>
    <name evidence="1" type="ORF">LCGC14_2624240</name>
</gene>
<comment type="caution">
    <text evidence="1">The sequence shown here is derived from an EMBL/GenBank/DDBJ whole genome shotgun (WGS) entry which is preliminary data.</text>
</comment>
<evidence type="ECO:0000313" key="1">
    <source>
        <dbReference type="EMBL" id="KKL03626.1"/>
    </source>
</evidence>
<sequence>MVRKSRIYLRAWAKIGTIFALTARLTTGRADGELPKSGKGLSATQPTNPRYRQEALRIAQVERKVKLAGICACRKEGEVWQKA</sequence>
<dbReference type="EMBL" id="LAZR01044852">
    <property type="protein sequence ID" value="KKL03626.1"/>
    <property type="molecule type" value="Genomic_DNA"/>
</dbReference>